<evidence type="ECO:0000256" key="1">
    <source>
        <dbReference type="ARBA" id="ARBA00022741"/>
    </source>
</evidence>
<dbReference type="GO" id="GO:0005663">
    <property type="term" value="C:DNA replication factor C complex"/>
    <property type="evidence" value="ECO:0007669"/>
    <property type="project" value="TreeGrafter"/>
</dbReference>
<keyword evidence="2" id="KW-0067">ATP-binding</keyword>
<dbReference type="InterPro" id="IPR027417">
    <property type="entry name" value="P-loop_NTPase"/>
</dbReference>
<dbReference type="Gene3D" id="3.40.50.300">
    <property type="entry name" value="P-loop containing nucleotide triphosphate hydrolases"/>
    <property type="match status" value="1"/>
</dbReference>
<feature type="compositionally biased region" description="Low complexity" evidence="3">
    <location>
        <begin position="30"/>
        <end position="42"/>
    </location>
</feature>
<feature type="compositionally biased region" description="Pro residues" evidence="3">
    <location>
        <begin position="258"/>
        <end position="272"/>
    </location>
</feature>
<proteinExistence type="predicted"/>
<dbReference type="EMBL" id="KK914917">
    <property type="protein sequence ID" value="KDP26220.1"/>
    <property type="molecule type" value="Genomic_DNA"/>
</dbReference>
<evidence type="ECO:0000256" key="2">
    <source>
        <dbReference type="ARBA" id="ARBA00022840"/>
    </source>
</evidence>
<dbReference type="STRING" id="180498.A0A067K1W5"/>
<feature type="compositionally biased region" description="Basic and acidic residues" evidence="3">
    <location>
        <begin position="238"/>
        <end position="248"/>
    </location>
</feature>
<dbReference type="InterPro" id="IPR050238">
    <property type="entry name" value="DNA_Rep/Repair_Clamp_Loader"/>
</dbReference>
<dbReference type="GO" id="GO:0006281">
    <property type="term" value="P:DNA repair"/>
    <property type="evidence" value="ECO:0007669"/>
    <property type="project" value="TreeGrafter"/>
</dbReference>
<dbReference type="FunFam" id="1.10.8.60:FF:000030">
    <property type="entry name" value="replication factor C subunit 3"/>
    <property type="match status" value="1"/>
</dbReference>
<organism evidence="4 5">
    <name type="scientific">Jatropha curcas</name>
    <name type="common">Barbados nut</name>
    <dbReference type="NCBI Taxonomy" id="180498"/>
    <lineage>
        <taxon>Eukaryota</taxon>
        <taxon>Viridiplantae</taxon>
        <taxon>Streptophyta</taxon>
        <taxon>Embryophyta</taxon>
        <taxon>Tracheophyta</taxon>
        <taxon>Spermatophyta</taxon>
        <taxon>Magnoliopsida</taxon>
        <taxon>eudicotyledons</taxon>
        <taxon>Gunneridae</taxon>
        <taxon>Pentapetalae</taxon>
        <taxon>rosids</taxon>
        <taxon>fabids</taxon>
        <taxon>Malpighiales</taxon>
        <taxon>Euphorbiaceae</taxon>
        <taxon>Crotonoideae</taxon>
        <taxon>Jatropheae</taxon>
        <taxon>Jatropha</taxon>
    </lineage>
</organism>
<dbReference type="CDD" id="cd18140">
    <property type="entry name" value="HLD_clamp_RFC"/>
    <property type="match status" value="1"/>
</dbReference>
<dbReference type="GO" id="GO:0003689">
    <property type="term" value="F:DNA clamp loader activity"/>
    <property type="evidence" value="ECO:0007669"/>
    <property type="project" value="TreeGrafter"/>
</dbReference>
<dbReference type="PANTHER" id="PTHR11669:SF52">
    <property type="entry name" value="OS10G0574500 PROTEIN"/>
    <property type="match status" value="1"/>
</dbReference>
<dbReference type="SUPFAM" id="SSF52540">
    <property type="entry name" value="P-loop containing nucleoside triphosphate hydrolases"/>
    <property type="match status" value="1"/>
</dbReference>
<dbReference type="Gene3D" id="1.20.272.10">
    <property type="match status" value="2"/>
</dbReference>
<dbReference type="GO" id="GO:0003677">
    <property type="term" value="F:DNA binding"/>
    <property type="evidence" value="ECO:0007669"/>
    <property type="project" value="InterPro"/>
</dbReference>
<sequence>MPNPAIPRSTSDPFLSSSSKSKTQHRVTPSTRSTCSGSRSSKSSYWQAWSNVNKLGSLISIRRRSNDSSHSDLTEESLEAHNKRQAAIFQTEVVNNAHQSLIDDRNAKCSPYYKGLTDYSLILNRERFLSPAAAAAASTSPGRESHATTIATTSSSFSSFVLVKMQEWTSCFNKSSKQNNTNAPAPVPVPVPVPVMAASLAPAEATAGVEQGQPSCSYSSSWEKKKESGHKNVLSVISEEKPLRERVSSSESNKPSTLSPPPPQPQPPPPPVCRTSNIDEKKEKIINTLIERKFTWADKYRPKALKDFICHKATVTKVQDLFRDIDCNHFIFEGPAGVGKRTMIWAMMQEAYGPDRIQTREECKSFKMKGESVGSIEVRIKVSSQHIEVNLCDFKGYEKHVIIQLIKETNNNRISKNGLHSITDSCKAIILYNADKLSADAVLYIKWLLERYKGSNRFFFCCNEVSKLRPIKELCTSVQLSLPSDEEIVEVLEFIAKQEGIELPHQFAKRIAITSKNNLRQAIRSLEASRQRSYPFTEDQVILTGWEDDIANIAKDMIQEQSPKQLYIISGKLQNLIEHDVAPDFIFDTLVLELKNNLDEVVQGQLDSLYKDYNRKDGNMLECENQLLFLHSRHEEAGKRNQDPAKKKFHQFLNIEEDQVILTGWEDDIANIAKDMIQEQSPKQLYIISGKLQNLIEHDVAPDFIFDTLVLELKNNLDEVVQGQLDSLYKDYNRKDGNMLECENQLLFLHSRHEEAGKRNQDPAKKKFHQFLNIEEFIAKFMSQYKLHITTNKSMQHDSGT</sequence>
<keyword evidence="1" id="KW-0547">Nucleotide-binding</keyword>
<feature type="region of interest" description="Disordered" evidence="3">
    <location>
        <begin position="229"/>
        <end position="278"/>
    </location>
</feature>
<dbReference type="GO" id="GO:0005634">
    <property type="term" value="C:nucleus"/>
    <property type="evidence" value="ECO:0007669"/>
    <property type="project" value="TreeGrafter"/>
</dbReference>
<evidence type="ECO:0008006" key="6">
    <source>
        <dbReference type="Google" id="ProtNLM"/>
    </source>
</evidence>
<dbReference type="PANTHER" id="PTHR11669">
    <property type="entry name" value="REPLICATION FACTOR C / DNA POLYMERASE III GAMMA-TAU SUBUNIT"/>
    <property type="match status" value="1"/>
</dbReference>
<keyword evidence="5" id="KW-1185">Reference proteome</keyword>
<dbReference type="AlphaFoldDB" id="A0A067K1W5"/>
<accession>A0A067K1W5</accession>
<protein>
    <recommendedName>
        <fullName evidence="6">Replication factor C C-terminal domain-containing protein</fullName>
    </recommendedName>
</protein>
<dbReference type="InterPro" id="IPR047854">
    <property type="entry name" value="RFC_lid"/>
</dbReference>
<dbReference type="SUPFAM" id="SSF48019">
    <property type="entry name" value="post-AAA+ oligomerization domain-like"/>
    <property type="match status" value="2"/>
</dbReference>
<evidence type="ECO:0000313" key="5">
    <source>
        <dbReference type="Proteomes" id="UP000027138"/>
    </source>
</evidence>
<gene>
    <name evidence="4" type="ORF">JCGZ_22466</name>
</gene>
<dbReference type="OrthoDB" id="761538at2759"/>
<reference evidence="4 5" key="1">
    <citation type="journal article" date="2014" name="PLoS ONE">
        <title>Global Analysis of Gene Expression Profiles in Physic Nut (Jatropha curcas L.) Seedlings Exposed to Salt Stress.</title>
        <authorList>
            <person name="Zhang L."/>
            <person name="Zhang C."/>
            <person name="Wu P."/>
            <person name="Chen Y."/>
            <person name="Li M."/>
            <person name="Jiang H."/>
            <person name="Wu G."/>
        </authorList>
    </citation>
    <scope>NUCLEOTIDE SEQUENCE [LARGE SCALE GENOMIC DNA]</scope>
    <source>
        <strain evidence="5">cv. GZQX0401</strain>
        <tissue evidence="4">Young leaves</tissue>
    </source>
</reference>
<dbReference type="Gene3D" id="1.10.8.60">
    <property type="match status" value="1"/>
</dbReference>
<evidence type="ECO:0000256" key="3">
    <source>
        <dbReference type="SAM" id="MobiDB-lite"/>
    </source>
</evidence>
<dbReference type="Proteomes" id="UP000027138">
    <property type="component" value="Unassembled WGS sequence"/>
</dbReference>
<feature type="region of interest" description="Disordered" evidence="3">
    <location>
        <begin position="1"/>
        <end position="42"/>
    </location>
</feature>
<name>A0A067K1W5_JATCU</name>
<dbReference type="GO" id="GO:0006261">
    <property type="term" value="P:DNA-templated DNA replication"/>
    <property type="evidence" value="ECO:0007669"/>
    <property type="project" value="TreeGrafter"/>
</dbReference>
<evidence type="ECO:0000313" key="4">
    <source>
        <dbReference type="EMBL" id="KDP26220.1"/>
    </source>
</evidence>
<dbReference type="InterPro" id="IPR008921">
    <property type="entry name" value="DNA_pol3_clamp-load_cplx_C"/>
</dbReference>
<dbReference type="GO" id="GO:0005524">
    <property type="term" value="F:ATP binding"/>
    <property type="evidence" value="ECO:0007669"/>
    <property type="project" value="UniProtKB-KW"/>
</dbReference>
<dbReference type="Pfam" id="PF21960">
    <property type="entry name" value="RCF1-5-like_lid"/>
    <property type="match status" value="1"/>
</dbReference>